<accession>A0A127QAE2</accession>
<organism evidence="2 3">
    <name type="scientific">Collimonas pratensis</name>
    <dbReference type="NCBI Taxonomy" id="279113"/>
    <lineage>
        <taxon>Bacteria</taxon>
        <taxon>Pseudomonadati</taxon>
        <taxon>Pseudomonadota</taxon>
        <taxon>Betaproteobacteria</taxon>
        <taxon>Burkholderiales</taxon>
        <taxon>Oxalobacteraceae</taxon>
        <taxon>Collimonas</taxon>
    </lineage>
</organism>
<name>A0A127QAE2_9BURK</name>
<evidence type="ECO:0000313" key="2">
    <source>
        <dbReference type="EMBL" id="AMP06825.1"/>
    </source>
</evidence>
<dbReference type="EMBL" id="CP013234">
    <property type="protein sequence ID" value="AMP06825.1"/>
    <property type="molecule type" value="Genomic_DNA"/>
</dbReference>
<dbReference type="PATRIC" id="fig|279113.9.peg.4475"/>
<feature type="compositionally biased region" description="Polar residues" evidence="1">
    <location>
        <begin position="31"/>
        <end position="41"/>
    </location>
</feature>
<protein>
    <submittedName>
        <fullName evidence="2">Uncharacterized protein</fullName>
    </submittedName>
</protein>
<evidence type="ECO:0000256" key="1">
    <source>
        <dbReference type="SAM" id="MobiDB-lite"/>
    </source>
</evidence>
<feature type="region of interest" description="Disordered" evidence="1">
    <location>
        <begin position="22"/>
        <end position="41"/>
    </location>
</feature>
<dbReference type="Proteomes" id="UP000074561">
    <property type="component" value="Chromosome"/>
</dbReference>
<proteinExistence type="predicted"/>
<dbReference type="AlphaFoldDB" id="A0A127QAE2"/>
<dbReference type="STRING" id="279113.CPter91_4518"/>
<dbReference type="KEGG" id="cpra:CPter91_4518"/>
<evidence type="ECO:0000313" key="3">
    <source>
        <dbReference type="Proteomes" id="UP000074561"/>
    </source>
</evidence>
<reference evidence="2 3" key="1">
    <citation type="submission" date="2015-11" db="EMBL/GenBank/DDBJ databases">
        <title>Exploring the genomic traits of fungus-feeding bacterial genus Collimonas.</title>
        <authorList>
            <person name="Song C."/>
            <person name="Schmidt R."/>
            <person name="de Jager V."/>
            <person name="Krzyzanowska D."/>
            <person name="Jongedijk E."/>
            <person name="Cankar K."/>
            <person name="Beekwilder J."/>
            <person name="van Veen A."/>
            <person name="de Boer W."/>
            <person name="van Veen J.A."/>
            <person name="Garbeva P."/>
        </authorList>
    </citation>
    <scope>NUCLEOTIDE SEQUENCE [LARGE SCALE GENOMIC DNA]</scope>
    <source>
        <strain evidence="2 3">Ter91</strain>
    </source>
</reference>
<sequence>MNTAGLSNPACILISTRCHSSSVKNVRPGKMSNSLRQRPRS</sequence>
<gene>
    <name evidence="2" type="ORF">CPter91_4518</name>
</gene>